<evidence type="ECO:0000256" key="11">
    <source>
        <dbReference type="ARBA" id="ARBA00023303"/>
    </source>
</evidence>
<accession>A0AAV8YSA4</accession>
<keyword evidence="7" id="KW-0915">Sodium</keyword>
<keyword evidence="3 12" id="KW-0813">Transport</keyword>
<evidence type="ECO:0000256" key="12">
    <source>
        <dbReference type="RuleBase" id="RU000679"/>
    </source>
</evidence>
<evidence type="ECO:0000256" key="9">
    <source>
        <dbReference type="ARBA" id="ARBA00023136"/>
    </source>
</evidence>
<dbReference type="AlphaFoldDB" id="A0AAV8YSA4"/>
<evidence type="ECO:0000256" key="4">
    <source>
        <dbReference type="ARBA" id="ARBA00022461"/>
    </source>
</evidence>
<organism evidence="13 14">
    <name type="scientific">Rhamnusium bicolor</name>
    <dbReference type="NCBI Taxonomy" id="1586634"/>
    <lineage>
        <taxon>Eukaryota</taxon>
        <taxon>Metazoa</taxon>
        <taxon>Ecdysozoa</taxon>
        <taxon>Arthropoda</taxon>
        <taxon>Hexapoda</taxon>
        <taxon>Insecta</taxon>
        <taxon>Pterygota</taxon>
        <taxon>Neoptera</taxon>
        <taxon>Endopterygota</taxon>
        <taxon>Coleoptera</taxon>
        <taxon>Polyphaga</taxon>
        <taxon>Cucujiformia</taxon>
        <taxon>Chrysomeloidea</taxon>
        <taxon>Cerambycidae</taxon>
        <taxon>Lepturinae</taxon>
        <taxon>Rhagiini</taxon>
        <taxon>Rhamnusium</taxon>
    </lineage>
</organism>
<comment type="subcellular location">
    <subcellularLocation>
        <location evidence="1">Membrane</location>
        <topology evidence="1">Multi-pass membrane protein</topology>
    </subcellularLocation>
</comment>
<dbReference type="Gene3D" id="2.60.470.10">
    <property type="entry name" value="Acid-sensing ion channels like domains"/>
    <property type="match status" value="1"/>
</dbReference>
<comment type="similarity">
    <text evidence="2 12">Belongs to the amiloride-sensitive sodium channel (TC 1.A.6) family.</text>
</comment>
<comment type="caution">
    <text evidence="13">The sequence shown here is derived from an EMBL/GenBank/DDBJ whole genome shotgun (WGS) entry which is preliminary data.</text>
</comment>
<dbReference type="GO" id="GO:0005272">
    <property type="term" value="F:sodium channel activity"/>
    <property type="evidence" value="ECO:0007669"/>
    <property type="project" value="UniProtKB-KW"/>
</dbReference>
<evidence type="ECO:0000256" key="10">
    <source>
        <dbReference type="ARBA" id="ARBA00023201"/>
    </source>
</evidence>
<keyword evidence="10 12" id="KW-0739">Sodium transport</keyword>
<keyword evidence="11 12" id="KW-0407">Ion channel</keyword>
<protein>
    <submittedName>
        <fullName evidence="13">Uncharacterized protein</fullName>
    </submittedName>
</protein>
<evidence type="ECO:0000256" key="8">
    <source>
        <dbReference type="ARBA" id="ARBA00023065"/>
    </source>
</evidence>
<evidence type="ECO:0000313" key="14">
    <source>
        <dbReference type="Proteomes" id="UP001162156"/>
    </source>
</evidence>
<reference evidence="13" key="1">
    <citation type="journal article" date="2023" name="Insect Mol. Biol.">
        <title>Genome sequencing provides insights into the evolution of gene families encoding plant cell wall-degrading enzymes in longhorned beetles.</title>
        <authorList>
            <person name="Shin N.R."/>
            <person name="Okamura Y."/>
            <person name="Kirsch R."/>
            <person name="Pauchet Y."/>
        </authorList>
    </citation>
    <scope>NUCLEOTIDE SEQUENCE</scope>
    <source>
        <strain evidence="13">RBIC_L_NR</strain>
    </source>
</reference>
<keyword evidence="9" id="KW-0472">Membrane</keyword>
<name>A0AAV8YSA4_9CUCU</name>
<dbReference type="EMBL" id="JANEYF010001909">
    <property type="protein sequence ID" value="KAJ8954642.1"/>
    <property type="molecule type" value="Genomic_DNA"/>
</dbReference>
<keyword evidence="4 12" id="KW-0894">Sodium channel</keyword>
<evidence type="ECO:0000313" key="13">
    <source>
        <dbReference type="EMBL" id="KAJ8954642.1"/>
    </source>
</evidence>
<dbReference type="GO" id="GO:0016020">
    <property type="term" value="C:membrane"/>
    <property type="evidence" value="ECO:0007669"/>
    <property type="project" value="UniProtKB-SubCell"/>
</dbReference>
<keyword evidence="6" id="KW-1133">Transmembrane helix</keyword>
<keyword evidence="14" id="KW-1185">Reference proteome</keyword>
<evidence type="ECO:0000256" key="2">
    <source>
        <dbReference type="ARBA" id="ARBA00007193"/>
    </source>
</evidence>
<dbReference type="Pfam" id="PF00858">
    <property type="entry name" value="ASC"/>
    <property type="match status" value="1"/>
</dbReference>
<dbReference type="Proteomes" id="UP001162156">
    <property type="component" value="Unassembled WGS sequence"/>
</dbReference>
<sequence>MYFRSNVSGKPKDEIFEKIKLLGRLYDYTMVEDRDAPFEFQSFLDKYDSDRNTHDRIEMLKRPCHELLSDCSCQSQKRNCSDLFVTELTMEGHCCVFNYISQSTSSLSEILYELKF</sequence>
<keyword evidence="5 12" id="KW-0812">Transmembrane</keyword>
<evidence type="ECO:0000256" key="1">
    <source>
        <dbReference type="ARBA" id="ARBA00004141"/>
    </source>
</evidence>
<keyword evidence="8 12" id="KW-0406">Ion transport</keyword>
<evidence type="ECO:0000256" key="6">
    <source>
        <dbReference type="ARBA" id="ARBA00022989"/>
    </source>
</evidence>
<evidence type="ECO:0000256" key="5">
    <source>
        <dbReference type="ARBA" id="ARBA00022692"/>
    </source>
</evidence>
<evidence type="ECO:0000256" key="3">
    <source>
        <dbReference type="ARBA" id="ARBA00022448"/>
    </source>
</evidence>
<evidence type="ECO:0000256" key="7">
    <source>
        <dbReference type="ARBA" id="ARBA00023053"/>
    </source>
</evidence>
<dbReference type="InterPro" id="IPR001873">
    <property type="entry name" value="ENaC"/>
</dbReference>
<gene>
    <name evidence="13" type="ORF">NQ314_007041</name>
</gene>
<proteinExistence type="inferred from homology"/>